<comment type="caution">
    <text evidence="11">The sequence shown here is derived from an EMBL/GenBank/DDBJ whole genome shotgun (WGS) entry which is preliminary data.</text>
</comment>
<comment type="similarity">
    <text evidence="8 9">Belongs to the TRAP transporter small permease family.</text>
</comment>
<feature type="transmembrane region" description="Helical" evidence="9">
    <location>
        <begin position="100"/>
        <end position="122"/>
    </location>
</feature>
<evidence type="ECO:0000256" key="7">
    <source>
        <dbReference type="ARBA" id="ARBA00023136"/>
    </source>
</evidence>
<feature type="domain" description="Tripartite ATP-independent periplasmic transporters DctQ component" evidence="10">
    <location>
        <begin position="37"/>
        <end position="165"/>
    </location>
</feature>
<keyword evidence="3" id="KW-1003">Cell membrane</keyword>
<dbReference type="EMBL" id="WUMU01000022">
    <property type="protein sequence ID" value="MXN19872.1"/>
    <property type="molecule type" value="Genomic_DNA"/>
</dbReference>
<feature type="transmembrane region" description="Helical" evidence="9">
    <location>
        <begin position="60"/>
        <end position="79"/>
    </location>
</feature>
<organism evidence="11 12">
    <name type="scientific">Pseudooceanicola albus</name>
    <dbReference type="NCBI Taxonomy" id="2692189"/>
    <lineage>
        <taxon>Bacteria</taxon>
        <taxon>Pseudomonadati</taxon>
        <taxon>Pseudomonadota</taxon>
        <taxon>Alphaproteobacteria</taxon>
        <taxon>Rhodobacterales</taxon>
        <taxon>Paracoccaceae</taxon>
        <taxon>Pseudooceanicola</taxon>
    </lineage>
</organism>
<dbReference type="Pfam" id="PF04290">
    <property type="entry name" value="DctQ"/>
    <property type="match status" value="1"/>
</dbReference>
<evidence type="ECO:0000256" key="6">
    <source>
        <dbReference type="ARBA" id="ARBA00022989"/>
    </source>
</evidence>
<keyword evidence="12" id="KW-1185">Reference proteome</keyword>
<keyword evidence="5 9" id="KW-0812">Transmembrane</keyword>
<dbReference type="AlphaFoldDB" id="A0A6L7G8A0"/>
<evidence type="ECO:0000256" key="8">
    <source>
        <dbReference type="ARBA" id="ARBA00038436"/>
    </source>
</evidence>
<evidence type="ECO:0000256" key="9">
    <source>
        <dbReference type="RuleBase" id="RU369079"/>
    </source>
</evidence>
<dbReference type="RefSeq" id="WP_160895996.1">
    <property type="nucleotide sequence ID" value="NZ_WUMU01000022.1"/>
</dbReference>
<comment type="subunit">
    <text evidence="9">The complex comprises the extracytoplasmic solute receptor protein and the two transmembrane proteins.</text>
</comment>
<evidence type="ECO:0000256" key="2">
    <source>
        <dbReference type="ARBA" id="ARBA00022448"/>
    </source>
</evidence>
<evidence type="ECO:0000256" key="1">
    <source>
        <dbReference type="ARBA" id="ARBA00004429"/>
    </source>
</evidence>
<reference evidence="11 12" key="1">
    <citation type="submission" date="2019-12" db="EMBL/GenBank/DDBJ databases">
        <authorList>
            <person name="Li M."/>
        </authorList>
    </citation>
    <scope>NUCLEOTIDE SEQUENCE [LARGE SCALE GENOMIC DNA]</scope>
    <source>
        <strain evidence="11 12">GBMRC 2024</strain>
    </source>
</reference>
<dbReference type="GO" id="GO:0015740">
    <property type="term" value="P:C4-dicarboxylate transport"/>
    <property type="evidence" value="ECO:0007669"/>
    <property type="project" value="TreeGrafter"/>
</dbReference>
<keyword evidence="7 9" id="KW-0472">Membrane</keyword>
<dbReference type="InterPro" id="IPR007387">
    <property type="entry name" value="TRAP_DctQ"/>
</dbReference>
<dbReference type="InterPro" id="IPR055348">
    <property type="entry name" value="DctQ"/>
</dbReference>
<evidence type="ECO:0000256" key="3">
    <source>
        <dbReference type="ARBA" id="ARBA00022475"/>
    </source>
</evidence>
<keyword evidence="2 9" id="KW-0813">Transport</keyword>
<feature type="transmembrane region" description="Helical" evidence="9">
    <location>
        <begin position="142"/>
        <end position="164"/>
    </location>
</feature>
<dbReference type="PANTHER" id="PTHR35011:SF11">
    <property type="entry name" value="TRAP TRANSPORTER SMALL PERMEASE PROTEIN"/>
    <property type="match status" value="1"/>
</dbReference>
<dbReference type="GO" id="GO:0005886">
    <property type="term" value="C:plasma membrane"/>
    <property type="evidence" value="ECO:0007669"/>
    <property type="project" value="UniProtKB-SubCell"/>
</dbReference>
<evidence type="ECO:0000259" key="10">
    <source>
        <dbReference type="Pfam" id="PF04290"/>
    </source>
</evidence>
<sequence length="172" mass="18965">MTETLQAGQGRGPVFRVLDLLARACMLVAGVQLVTLIAIFGWLVFGRYVLNDTPTWVEQAALVLVVWITFLGGAAGVWNKAHLSIDFVREMMPPVIRNPLRWLAVLGVILFGCYLGWQGWVLADKTWARRIPMLGIAEGWRAVPMAICGALSVVFSLYHLAALARGEDIMEA</sequence>
<comment type="subcellular location">
    <subcellularLocation>
        <location evidence="1 9">Cell inner membrane</location>
        <topology evidence="1 9">Multi-pass membrane protein</topology>
    </subcellularLocation>
</comment>
<accession>A0A6L7G8A0</accession>
<name>A0A6L7G8A0_9RHOB</name>
<keyword evidence="6 9" id="KW-1133">Transmembrane helix</keyword>
<feature type="transmembrane region" description="Helical" evidence="9">
    <location>
        <begin position="20"/>
        <end position="45"/>
    </location>
</feature>
<evidence type="ECO:0000256" key="5">
    <source>
        <dbReference type="ARBA" id="ARBA00022692"/>
    </source>
</evidence>
<evidence type="ECO:0000313" key="12">
    <source>
        <dbReference type="Proteomes" id="UP000477911"/>
    </source>
</evidence>
<evidence type="ECO:0000256" key="4">
    <source>
        <dbReference type="ARBA" id="ARBA00022519"/>
    </source>
</evidence>
<gene>
    <name evidence="11" type="ORF">GR170_18720</name>
</gene>
<dbReference type="PANTHER" id="PTHR35011">
    <property type="entry name" value="2,3-DIKETO-L-GULONATE TRAP TRANSPORTER SMALL PERMEASE PROTEIN YIAM"/>
    <property type="match status" value="1"/>
</dbReference>
<comment type="function">
    <text evidence="9">Part of the tripartite ATP-independent periplasmic (TRAP) transport system.</text>
</comment>
<protein>
    <recommendedName>
        <fullName evidence="9">TRAP transporter small permease protein</fullName>
    </recommendedName>
</protein>
<proteinExistence type="inferred from homology"/>
<evidence type="ECO:0000313" key="11">
    <source>
        <dbReference type="EMBL" id="MXN19872.1"/>
    </source>
</evidence>
<keyword evidence="4 9" id="KW-0997">Cell inner membrane</keyword>
<dbReference type="GO" id="GO:0022857">
    <property type="term" value="F:transmembrane transporter activity"/>
    <property type="evidence" value="ECO:0007669"/>
    <property type="project" value="UniProtKB-UniRule"/>
</dbReference>
<dbReference type="Proteomes" id="UP000477911">
    <property type="component" value="Unassembled WGS sequence"/>
</dbReference>